<evidence type="ECO:0000313" key="2">
    <source>
        <dbReference type="Proteomes" id="UP001431313"/>
    </source>
</evidence>
<protein>
    <recommendedName>
        <fullName evidence="3">HicA-like toxin</fullName>
    </recommendedName>
</protein>
<proteinExistence type="predicted"/>
<dbReference type="RefSeq" id="WP_258789975.1">
    <property type="nucleotide sequence ID" value="NZ_JANUGQ010000025.1"/>
</dbReference>
<evidence type="ECO:0008006" key="3">
    <source>
        <dbReference type="Google" id="ProtNLM"/>
    </source>
</evidence>
<sequence>MVSSGRHQKKDVAAALDRAKKAGFRVVPDKNSHRWGWVVCCPCGETFTVHGTPKNSGDEAKRVQQFVSAHLH</sequence>
<dbReference type="EMBL" id="JANUGQ010000025">
    <property type="protein sequence ID" value="MCS0638674.1"/>
    <property type="molecule type" value="Genomic_DNA"/>
</dbReference>
<reference evidence="1" key="1">
    <citation type="submission" date="2022-08" db="EMBL/GenBank/DDBJ databases">
        <authorList>
            <person name="Somphong A."/>
            <person name="Phongsopitanun W."/>
        </authorList>
    </citation>
    <scope>NUCLEOTIDE SEQUENCE</scope>
    <source>
        <strain evidence="1">LP05-1</strain>
    </source>
</reference>
<evidence type="ECO:0000313" key="1">
    <source>
        <dbReference type="EMBL" id="MCS0638674.1"/>
    </source>
</evidence>
<keyword evidence="2" id="KW-1185">Reference proteome</keyword>
<organism evidence="1 2">
    <name type="scientific">Streptomyces pyxinae</name>
    <dbReference type="NCBI Taxonomy" id="2970734"/>
    <lineage>
        <taxon>Bacteria</taxon>
        <taxon>Bacillati</taxon>
        <taxon>Actinomycetota</taxon>
        <taxon>Actinomycetes</taxon>
        <taxon>Kitasatosporales</taxon>
        <taxon>Streptomycetaceae</taxon>
        <taxon>Streptomyces</taxon>
    </lineage>
</organism>
<dbReference type="Proteomes" id="UP001431313">
    <property type="component" value="Unassembled WGS sequence"/>
</dbReference>
<accession>A0ABT2CQ64</accession>
<gene>
    <name evidence="1" type="ORF">NX801_24065</name>
</gene>
<name>A0ABT2CQ64_9ACTN</name>
<comment type="caution">
    <text evidence="1">The sequence shown here is derived from an EMBL/GenBank/DDBJ whole genome shotgun (WGS) entry which is preliminary data.</text>
</comment>